<dbReference type="EMBL" id="JASPKY010000034">
    <property type="protein sequence ID" value="KAK9747116.1"/>
    <property type="molecule type" value="Genomic_DNA"/>
</dbReference>
<sequence length="130" mass="14708">MLLEPNKAQLILRTIAHLHNFLSNSSSSRNLYTPHGTFDEEINGELIEEKDCAGRAGISRADDVRLLGVLFDTTLTFGPHIDLLFERLRKVCYVHRLISKYCSQRVLLSLYYASFSSQLSYGIIVWGSGN</sequence>
<comment type="caution">
    <text evidence="1">The sequence shown here is derived from an EMBL/GenBank/DDBJ whole genome shotgun (WGS) entry which is preliminary data.</text>
</comment>
<organism evidence="1 2">
    <name type="scientific">Popillia japonica</name>
    <name type="common">Japanese beetle</name>
    <dbReference type="NCBI Taxonomy" id="7064"/>
    <lineage>
        <taxon>Eukaryota</taxon>
        <taxon>Metazoa</taxon>
        <taxon>Ecdysozoa</taxon>
        <taxon>Arthropoda</taxon>
        <taxon>Hexapoda</taxon>
        <taxon>Insecta</taxon>
        <taxon>Pterygota</taxon>
        <taxon>Neoptera</taxon>
        <taxon>Endopterygota</taxon>
        <taxon>Coleoptera</taxon>
        <taxon>Polyphaga</taxon>
        <taxon>Scarabaeiformia</taxon>
        <taxon>Scarabaeidae</taxon>
        <taxon>Rutelinae</taxon>
        <taxon>Popillia</taxon>
    </lineage>
</organism>
<keyword evidence="2" id="KW-1185">Reference proteome</keyword>
<gene>
    <name evidence="1" type="ORF">QE152_g5585</name>
</gene>
<dbReference type="AlphaFoldDB" id="A0AAW1MK50"/>
<dbReference type="Proteomes" id="UP001458880">
    <property type="component" value="Unassembled WGS sequence"/>
</dbReference>
<evidence type="ECO:0000313" key="1">
    <source>
        <dbReference type="EMBL" id="KAK9747116.1"/>
    </source>
</evidence>
<proteinExistence type="predicted"/>
<accession>A0AAW1MK50</accession>
<name>A0AAW1MK50_POPJA</name>
<evidence type="ECO:0000313" key="2">
    <source>
        <dbReference type="Proteomes" id="UP001458880"/>
    </source>
</evidence>
<protein>
    <submittedName>
        <fullName evidence="1">Uncharacterized protein</fullName>
    </submittedName>
</protein>
<reference evidence="1 2" key="1">
    <citation type="journal article" date="2024" name="BMC Genomics">
        <title>De novo assembly and annotation of Popillia japonica's genome with initial clues to its potential as an invasive pest.</title>
        <authorList>
            <person name="Cucini C."/>
            <person name="Boschi S."/>
            <person name="Funari R."/>
            <person name="Cardaioli E."/>
            <person name="Iannotti N."/>
            <person name="Marturano G."/>
            <person name="Paoli F."/>
            <person name="Bruttini M."/>
            <person name="Carapelli A."/>
            <person name="Frati F."/>
            <person name="Nardi F."/>
        </authorList>
    </citation>
    <scope>NUCLEOTIDE SEQUENCE [LARGE SCALE GENOMIC DNA]</scope>
    <source>
        <strain evidence="1">DMR45628</strain>
    </source>
</reference>